<dbReference type="InterPro" id="IPR006008">
    <property type="entry name" value="YciB"/>
</dbReference>
<dbReference type="Pfam" id="PF04279">
    <property type="entry name" value="IspA"/>
    <property type="match status" value="1"/>
</dbReference>
<comment type="subcellular location">
    <subcellularLocation>
        <location evidence="5">Cell inner membrane</location>
        <topology evidence="5">Multi-pass membrane protein</topology>
    </subcellularLocation>
</comment>
<keyword evidence="4 5" id="KW-0472">Membrane</keyword>
<keyword evidence="1 5" id="KW-1003">Cell membrane</keyword>
<feature type="transmembrane region" description="Helical" evidence="5">
    <location>
        <begin position="164"/>
        <end position="185"/>
    </location>
</feature>
<evidence type="ECO:0000256" key="5">
    <source>
        <dbReference type="HAMAP-Rule" id="MF_00189"/>
    </source>
</evidence>
<dbReference type="PANTHER" id="PTHR36917:SF1">
    <property type="entry name" value="INNER MEMBRANE-SPANNING PROTEIN YCIB"/>
    <property type="match status" value="1"/>
</dbReference>
<evidence type="ECO:0000256" key="1">
    <source>
        <dbReference type="ARBA" id="ARBA00022475"/>
    </source>
</evidence>
<evidence type="ECO:0000256" key="4">
    <source>
        <dbReference type="ARBA" id="ARBA00023136"/>
    </source>
</evidence>
<dbReference type="Proteomes" id="UP000268623">
    <property type="component" value="Unassembled WGS sequence"/>
</dbReference>
<keyword evidence="5" id="KW-0997">Cell inner membrane</keyword>
<evidence type="ECO:0000313" key="7">
    <source>
        <dbReference type="Proteomes" id="UP000268623"/>
    </source>
</evidence>
<dbReference type="AlphaFoldDB" id="A0A3M9XLA2"/>
<evidence type="ECO:0000256" key="3">
    <source>
        <dbReference type="ARBA" id="ARBA00022989"/>
    </source>
</evidence>
<comment type="function">
    <text evidence="5">Plays a role in cell envelope biogenesis, maintenance of cell envelope integrity and membrane homeostasis.</text>
</comment>
<dbReference type="GO" id="GO:0005886">
    <property type="term" value="C:plasma membrane"/>
    <property type="evidence" value="ECO:0007669"/>
    <property type="project" value="UniProtKB-SubCell"/>
</dbReference>
<gene>
    <name evidence="5" type="primary">yciB</name>
    <name evidence="6" type="ORF">D1O30_04795</name>
</gene>
<comment type="caution">
    <text evidence="6">The sequence shown here is derived from an EMBL/GenBank/DDBJ whole genome shotgun (WGS) entry which is preliminary data.</text>
</comment>
<name>A0A3M9XLA2_9HYPH</name>
<feature type="transmembrane region" description="Helical" evidence="5">
    <location>
        <begin position="65"/>
        <end position="84"/>
    </location>
</feature>
<dbReference type="RefSeq" id="WP_123175015.1">
    <property type="nucleotide sequence ID" value="NZ_QWDD01000001.1"/>
</dbReference>
<dbReference type="NCBIfam" id="TIGR00997">
    <property type="entry name" value="ispZ"/>
    <property type="match status" value="1"/>
</dbReference>
<evidence type="ECO:0000256" key="2">
    <source>
        <dbReference type="ARBA" id="ARBA00022692"/>
    </source>
</evidence>
<feature type="transmembrane region" description="Helical" evidence="5">
    <location>
        <begin position="39"/>
        <end position="59"/>
    </location>
</feature>
<feature type="transmembrane region" description="Helical" evidence="5">
    <location>
        <begin position="136"/>
        <end position="152"/>
    </location>
</feature>
<dbReference type="OrthoDB" id="9788219at2"/>
<protein>
    <recommendedName>
        <fullName evidence="5">Inner membrane-spanning protein YciB</fullName>
    </recommendedName>
</protein>
<dbReference type="EMBL" id="QWDD01000001">
    <property type="protein sequence ID" value="RNJ49029.1"/>
    <property type="molecule type" value="Genomic_DNA"/>
</dbReference>
<sequence>MTQETAIAAKRKLNPWLKLALELGPLLLFFVVNSKYGIFAATGVLMAGVVLTLAVSWAITRHLPAMPVVTAVLVLVFGSLTYFLHDETFIKLKVTILYTLFGAGLIGALYFGKLLLPIVFDMAIHIDDAGWRKLTLRWGLFFFALAGLNEVLRRILTTDDWVNFKVFGILPLTLVFALAQAPLIMRHEIRPEDEDSETHF</sequence>
<proteinExistence type="inferred from homology"/>
<accession>A0A3M9XLA2</accession>
<keyword evidence="2 5" id="KW-0812">Transmembrane</keyword>
<dbReference type="NCBIfam" id="NF001323">
    <property type="entry name" value="PRK00259.1-1"/>
    <property type="match status" value="1"/>
</dbReference>
<dbReference type="PANTHER" id="PTHR36917">
    <property type="entry name" value="INTRACELLULAR SEPTATION PROTEIN A-RELATED"/>
    <property type="match status" value="1"/>
</dbReference>
<comment type="similarity">
    <text evidence="5">Belongs to the YciB family.</text>
</comment>
<reference evidence="6 7" key="1">
    <citation type="submission" date="2018-08" db="EMBL/GenBank/DDBJ databases">
        <title>Genome sequence of Methylocystis hirsuta CSC1, a methanotroph able to accumulate PHAs.</title>
        <authorList>
            <person name="Bordel S."/>
            <person name="Rodriguez E."/>
            <person name="Gancedo J."/>
            <person name="Munoz R."/>
        </authorList>
    </citation>
    <scope>NUCLEOTIDE SEQUENCE [LARGE SCALE GENOMIC DNA]</scope>
    <source>
        <strain evidence="6 7">CSC1</strain>
    </source>
</reference>
<evidence type="ECO:0000313" key="6">
    <source>
        <dbReference type="EMBL" id="RNJ49029.1"/>
    </source>
</evidence>
<keyword evidence="3 5" id="KW-1133">Transmembrane helix</keyword>
<feature type="transmembrane region" description="Helical" evidence="5">
    <location>
        <begin position="96"/>
        <end position="116"/>
    </location>
</feature>
<dbReference type="HAMAP" id="MF_00189">
    <property type="entry name" value="YciB"/>
    <property type="match status" value="1"/>
</dbReference>
<organism evidence="6 7">
    <name type="scientific">Methylocystis hirsuta</name>
    <dbReference type="NCBI Taxonomy" id="369798"/>
    <lineage>
        <taxon>Bacteria</taxon>
        <taxon>Pseudomonadati</taxon>
        <taxon>Pseudomonadota</taxon>
        <taxon>Alphaproteobacteria</taxon>
        <taxon>Hyphomicrobiales</taxon>
        <taxon>Methylocystaceae</taxon>
        <taxon>Methylocystis</taxon>
    </lineage>
</organism>
<keyword evidence="7" id="KW-1185">Reference proteome</keyword>